<name>A0A4Y2VU48_ARAVE</name>
<sequence>MAILKNETIGGTKCAERARRPRKQMTSEVMFDETMIPTVSQEKFLENPKNKDRLISILKNKFYSLNMTYKKADEDADCLIVNSALSPTHMSVVVIGEDIDLLVILIGICTFGNVYFLKLGKRKIAEKIFYPHTSLEKTIADNILFVHAMSGCDTTSALFNYDKMKFVQTLKNNPHLLKVIEIFKNPDITPEAVVDAGNRFLVALFEYPISASDTPSLNNVRYKCYMKSSFNKSSNMASLTPTEAAAYQYSLRVYHQIQPWLGNKKRPEDWDWERTISGL</sequence>
<evidence type="ECO:0000313" key="2">
    <source>
        <dbReference type="Proteomes" id="UP000499080"/>
    </source>
</evidence>
<comment type="caution">
    <text evidence="1">The sequence shown here is derived from an EMBL/GenBank/DDBJ whole genome shotgun (WGS) entry which is preliminary data.</text>
</comment>
<evidence type="ECO:0000313" key="1">
    <source>
        <dbReference type="EMBL" id="GBO28943.1"/>
    </source>
</evidence>
<dbReference type="AlphaFoldDB" id="A0A4Y2VU48"/>
<protein>
    <submittedName>
        <fullName evidence="1">Uncharacterized protein</fullName>
    </submittedName>
</protein>
<organism evidence="1 2">
    <name type="scientific">Araneus ventricosus</name>
    <name type="common">Orbweaver spider</name>
    <name type="synonym">Epeira ventricosa</name>
    <dbReference type="NCBI Taxonomy" id="182803"/>
    <lineage>
        <taxon>Eukaryota</taxon>
        <taxon>Metazoa</taxon>
        <taxon>Ecdysozoa</taxon>
        <taxon>Arthropoda</taxon>
        <taxon>Chelicerata</taxon>
        <taxon>Arachnida</taxon>
        <taxon>Araneae</taxon>
        <taxon>Araneomorphae</taxon>
        <taxon>Entelegynae</taxon>
        <taxon>Araneoidea</taxon>
        <taxon>Araneidae</taxon>
        <taxon>Araneus</taxon>
    </lineage>
</organism>
<dbReference type="Proteomes" id="UP000499080">
    <property type="component" value="Unassembled WGS sequence"/>
</dbReference>
<keyword evidence="2" id="KW-1185">Reference proteome</keyword>
<dbReference type="EMBL" id="BGPR01052061">
    <property type="protein sequence ID" value="GBO28943.1"/>
    <property type="molecule type" value="Genomic_DNA"/>
</dbReference>
<gene>
    <name evidence="1" type="ORF">AVEN_170380_1</name>
</gene>
<accession>A0A4Y2VU48</accession>
<reference evidence="1 2" key="1">
    <citation type="journal article" date="2019" name="Sci. Rep.">
        <title>Orb-weaving spider Araneus ventricosus genome elucidates the spidroin gene catalogue.</title>
        <authorList>
            <person name="Kono N."/>
            <person name="Nakamura H."/>
            <person name="Ohtoshi R."/>
            <person name="Moran D.A.P."/>
            <person name="Shinohara A."/>
            <person name="Yoshida Y."/>
            <person name="Fujiwara M."/>
            <person name="Mori M."/>
            <person name="Tomita M."/>
            <person name="Arakawa K."/>
        </authorList>
    </citation>
    <scope>NUCLEOTIDE SEQUENCE [LARGE SCALE GENOMIC DNA]</scope>
</reference>
<proteinExistence type="predicted"/>